<dbReference type="FunFam" id="3.30.160.60:FF:000624">
    <property type="entry name" value="zinc finger protein 697"/>
    <property type="match status" value="1"/>
</dbReference>
<name>A0A673J6Q2_9TELE</name>
<dbReference type="PANTHER" id="PTHR14003:SF23">
    <property type="entry name" value="ZINC FINGER PROTEIN 143"/>
    <property type="match status" value="1"/>
</dbReference>
<dbReference type="GO" id="GO:0008270">
    <property type="term" value="F:zinc ion binding"/>
    <property type="evidence" value="ECO:0007669"/>
    <property type="project" value="UniProtKB-KW"/>
</dbReference>
<evidence type="ECO:0000256" key="4">
    <source>
        <dbReference type="ARBA" id="ARBA00022737"/>
    </source>
</evidence>
<evidence type="ECO:0000256" key="2">
    <source>
        <dbReference type="ARBA" id="ARBA00006991"/>
    </source>
</evidence>
<evidence type="ECO:0000256" key="6">
    <source>
        <dbReference type="ARBA" id="ARBA00022833"/>
    </source>
</evidence>
<comment type="similarity">
    <text evidence="2">Belongs to the krueppel C2H2-type zinc-finger protein family.</text>
</comment>
<keyword evidence="7" id="KW-0805">Transcription regulation</keyword>
<dbReference type="PROSITE" id="PS00028">
    <property type="entry name" value="ZINC_FINGER_C2H2_1"/>
    <property type="match status" value="4"/>
</dbReference>
<reference evidence="13" key="1">
    <citation type="submission" date="2025-08" db="UniProtKB">
        <authorList>
            <consortium name="Ensembl"/>
        </authorList>
    </citation>
    <scope>IDENTIFICATION</scope>
</reference>
<dbReference type="PROSITE" id="PS50157">
    <property type="entry name" value="ZINC_FINGER_C2H2_2"/>
    <property type="match status" value="4"/>
</dbReference>
<dbReference type="GO" id="GO:0000981">
    <property type="term" value="F:DNA-binding transcription factor activity, RNA polymerase II-specific"/>
    <property type="evidence" value="ECO:0007669"/>
    <property type="project" value="TreeGrafter"/>
</dbReference>
<dbReference type="GO" id="GO:0000978">
    <property type="term" value="F:RNA polymerase II cis-regulatory region sequence-specific DNA binding"/>
    <property type="evidence" value="ECO:0007669"/>
    <property type="project" value="TreeGrafter"/>
</dbReference>
<accession>A0A673J6Q2</accession>
<dbReference type="Gene3D" id="3.30.160.60">
    <property type="entry name" value="Classic Zinc Finger"/>
    <property type="match status" value="4"/>
</dbReference>
<dbReference type="GO" id="GO:0031519">
    <property type="term" value="C:PcG protein complex"/>
    <property type="evidence" value="ECO:0007669"/>
    <property type="project" value="TreeGrafter"/>
</dbReference>
<keyword evidence="14" id="KW-1185">Reference proteome</keyword>
<protein>
    <submittedName>
        <fullName evidence="13">Gastrula zinc finger protein XlCGF7.1-like</fullName>
    </submittedName>
</protein>
<feature type="domain" description="C2H2-type" evidence="12">
    <location>
        <begin position="141"/>
        <end position="168"/>
    </location>
</feature>
<evidence type="ECO:0000256" key="3">
    <source>
        <dbReference type="ARBA" id="ARBA00022723"/>
    </source>
</evidence>
<feature type="domain" description="C2H2-type" evidence="12">
    <location>
        <begin position="85"/>
        <end position="112"/>
    </location>
</feature>
<feature type="domain" description="C2H2-type" evidence="12">
    <location>
        <begin position="113"/>
        <end position="140"/>
    </location>
</feature>
<gene>
    <name evidence="13" type="primary">LOC107721113</name>
</gene>
<evidence type="ECO:0000256" key="7">
    <source>
        <dbReference type="ARBA" id="ARBA00023015"/>
    </source>
</evidence>
<keyword evidence="10" id="KW-0539">Nucleus</keyword>
<dbReference type="Pfam" id="PF00096">
    <property type="entry name" value="zf-C2H2"/>
    <property type="match status" value="2"/>
</dbReference>
<evidence type="ECO:0000259" key="12">
    <source>
        <dbReference type="PROSITE" id="PS50157"/>
    </source>
</evidence>
<evidence type="ECO:0000256" key="9">
    <source>
        <dbReference type="ARBA" id="ARBA00023163"/>
    </source>
</evidence>
<dbReference type="SMART" id="SM00355">
    <property type="entry name" value="ZnF_C2H2"/>
    <property type="match status" value="4"/>
</dbReference>
<dbReference type="GO" id="GO:0000785">
    <property type="term" value="C:chromatin"/>
    <property type="evidence" value="ECO:0007669"/>
    <property type="project" value="TreeGrafter"/>
</dbReference>
<dbReference type="GO" id="GO:0005667">
    <property type="term" value="C:transcription regulator complex"/>
    <property type="evidence" value="ECO:0007669"/>
    <property type="project" value="TreeGrafter"/>
</dbReference>
<keyword evidence="6" id="KW-0862">Zinc</keyword>
<evidence type="ECO:0000256" key="5">
    <source>
        <dbReference type="ARBA" id="ARBA00022771"/>
    </source>
</evidence>
<keyword evidence="3" id="KW-0479">Metal-binding</keyword>
<dbReference type="FunFam" id="3.30.160.60:FF:000508">
    <property type="entry name" value="Myeloid zinc finger 1"/>
    <property type="match status" value="1"/>
</dbReference>
<dbReference type="InterPro" id="IPR013087">
    <property type="entry name" value="Znf_C2H2_type"/>
</dbReference>
<dbReference type="FunFam" id="3.30.160.60:FF:001450">
    <property type="entry name" value="zinc finger protein 774"/>
    <property type="match status" value="1"/>
</dbReference>
<keyword evidence="9" id="KW-0804">Transcription</keyword>
<dbReference type="Pfam" id="PF13465">
    <property type="entry name" value="zf-H2C2_2"/>
    <property type="match status" value="1"/>
</dbReference>
<organism evidence="13 14">
    <name type="scientific">Sinocyclocheilus rhinocerous</name>
    <dbReference type="NCBI Taxonomy" id="307959"/>
    <lineage>
        <taxon>Eukaryota</taxon>
        <taxon>Metazoa</taxon>
        <taxon>Chordata</taxon>
        <taxon>Craniata</taxon>
        <taxon>Vertebrata</taxon>
        <taxon>Euteleostomi</taxon>
        <taxon>Actinopterygii</taxon>
        <taxon>Neopterygii</taxon>
        <taxon>Teleostei</taxon>
        <taxon>Ostariophysi</taxon>
        <taxon>Cypriniformes</taxon>
        <taxon>Cyprinidae</taxon>
        <taxon>Cyprininae</taxon>
        <taxon>Sinocyclocheilus</taxon>
    </lineage>
</organism>
<keyword evidence="5 11" id="KW-0863">Zinc-finger</keyword>
<evidence type="ECO:0000313" key="14">
    <source>
        <dbReference type="Proteomes" id="UP000472270"/>
    </source>
</evidence>
<feature type="domain" description="C2H2-type" evidence="12">
    <location>
        <begin position="169"/>
        <end position="195"/>
    </location>
</feature>
<dbReference type="AlphaFoldDB" id="A0A673J6Q2"/>
<evidence type="ECO:0000313" key="13">
    <source>
        <dbReference type="Ensembl" id="ENSSRHP00000047221.1"/>
    </source>
</evidence>
<reference evidence="13" key="2">
    <citation type="submission" date="2025-09" db="UniProtKB">
        <authorList>
            <consortium name="Ensembl"/>
        </authorList>
    </citation>
    <scope>IDENTIFICATION</scope>
</reference>
<dbReference type="PANTHER" id="PTHR14003">
    <property type="entry name" value="TRANSCRIPTIONAL REPRESSOR PROTEIN YY"/>
    <property type="match status" value="1"/>
</dbReference>
<keyword evidence="8" id="KW-0238">DNA-binding</keyword>
<evidence type="ECO:0000256" key="1">
    <source>
        <dbReference type="ARBA" id="ARBA00004123"/>
    </source>
</evidence>
<dbReference type="Ensembl" id="ENSSRHT00000048544.1">
    <property type="protein sequence ID" value="ENSSRHP00000047221.1"/>
    <property type="gene ID" value="ENSSRHG00000023818.1"/>
</dbReference>
<sequence>MRNPALFLSFCSVPCASKLHPPVQQVAVVKCLSSLLITTQSIEEEEEPARDLQSSDLVLLFDLVLHIAMSCDVKMEFIKEENDDDTCHQCGKSLSCKASLKEHMRIHTGEKPFTCPQCGKSFLRKGGFKIHIRIHTGEKPFVCQHCGKSFISQGTLGTHLRSHSNEKPFKCPQCEKSFRRKDLFSRHMRVHSGEK</sequence>
<evidence type="ECO:0000256" key="10">
    <source>
        <dbReference type="ARBA" id="ARBA00023242"/>
    </source>
</evidence>
<dbReference type="GO" id="GO:0042802">
    <property type="term" value="F:identical protein binding"/>
    <property type="evidence" value="ECO:0007669"/>
    <property type="project" value="UniProtKB-ARBA"/>
</dbReference>
<dbReference type="InterPro" id="IPR036236">
    <property type="entry name" value="Znf_C2H2_sf"/>
</dbReference>
<comment type="subcellular location">
    <subcellularLocation>
        <location evidence="1">Nucleus</location>
    </subcellularLocation>
</comment>
<dbReference type="SUPFAM" id="SSF57667">
    <property type="entry name" value="beta-beta-alpha zinc fingers"/>
    <property type="match status" value="2"/>
</dbReference>
<dbReference type="Proteomes" id="UP000472270">
    <property type="component" value="Unassembled WGS sequence"/>
</dbReference>
<proteinExistence type="inferred from homology"/>
<evidence type="ECO:0000256" key="8">
    <source>
        <dbReference type="ARBA" id="ARBA00023125"/>
    </source>
</evidence>
<keyword evidence="4" id="KW-0677">Repeat</keyword>
<evidence type="ECO:0000256" key="11">
    <source>
        <dbReference type="PROSITE-ProRule" id="PRU00042"/>
    </source>
</evidence>
<dbReference type="FunFam" id="3.30.160.60:FF:001480">
    <property type="entry name" value="Si:cabz01071911.3"/>
    <property type="match status" value="1"/>
</dbReference>